<reference evidence="3" key="1">
    <citation type="journal article" date="2019" name="Int. J. Syst. Evol. Microbiol.">
        <title>The Global Catalogue of Microorganisms (GCM) 10K type strain sequencing project: providing services to taxonomists for standard genome sequencing and annotation.</title>
        <authorList>
            <consortium name="The Broad Institute Genomics Platform"/>
            <consortium name="The Broad Institute Genome Sequencing Center for Infectious Disease"/>
            <person name="Wu L."/>
            <person name="Ma J."/>
        </authorList>
    </citation>
    <scope>NUCLEOTIDE SEQUENCE [LARGE SCALE GENOMIC DNA]</scope>
    <source>
        <strain evidence="3">TISTR 1571</strain>
    </source>
</reference>
<keyword evidence="3" id="KW-1185">Reference proteome</keyword>
<accession>A0ABW5Q7V9</accession>
<comment type="caution">
    <text evidence="2">The sequence shown here is derived from an EMBL/GenBank/DDBJ whole genome shotgun (WGS) entry which is preliminary data.</text>
</comment>
<organism evidence="2 3">
    <name type="scientific">Piscibacillus salipiscarius</name>
    <dbReference type="NCBI Taxonomy" id="299480"/>
    <lineage>
        <taxon>Bacteria</taxon>
        <taxon>Bacillati</taxon>
        <taxon>Bacillota</taxon>
        <taxon>Bacilli</taxon>
        <taxon>Bacillales</taxon>
        <taxon>Bacillaceae</taxon>
        <taxon>Piscibacillus</taxon>
    </lineage>
</organism>
<feature type="transmembrane region" description="Helical" evidence="1">
    <location>
        <begin position="42"/>
        <end position="63"/>
    </location>
</feature>
<evidence type="ECO:0000313" key="3">
    <source>
        <dbReference type="Proteomes" id="UP001597452"/>
    </source>
</evidence>
<dbReference type="EMBL" id="JBHUMZ010000011">
    <property type="protein sequence ID" value="MFD2637978.1"/>
    <property type="molecule type" value="Genomic_DNA"/>
</dbReference>
<sequence length="442" mass="50731">MDKKLQKAKEDYQNQIQFTDEDRHQVLEKITEARHTKSKKGIFHPFPVASALIATLLVGFLFINNYDQLFKQNTASPSSESVEGYIVKMEDQQALITNSNNETSIWITDIPDSLDIGHQIEGSYEDHEESANVLDEYEITNNETVDDSQMTKDEAVRIALTEANTSDYEKIVIRNVIFNKNEQFWSIGIDANDSAIIINIDDQTGEVLSEEHPEAKDPNLDEVLTNYEETITSLKNENTQEINFDSKDEVKNYLTQAMSSSLAEDHIDTLIEERDGELYLSASEFPVFINTNEDYQTSQIDDETYQVTQENDSELRGHLEITFTINKRQDAWIVDQVNVNNLDQNSAKIDSDVQAEEEVLKALQLGESYQASYDGQEPPSEDYADQNLARIQVYEENDNARATYGWYYINMDNRSIYEYEVATNELTLIFQYENGSYNKVTD</sequence>
<keyword evidence="1" id="KW-0812">Transmembrane</keyword>
<name>A0ABW5Q7V9_9BACI</name>
<evidence type="ECO:0000256" key="1">
    <source>
        <dbReference type="SAM" id="Phobius"/>
    </source>
</evidence>
<proteinExistence type="predicted"/>
<gene>
    <name evidence="2" type="ORF">ACFSW4_03675</name>
</gene>
<dbReference type="RefSeq" id="WP_377327514.1">
    <property type="nucleotide sequence ID" value="NZ_JBHUMZ010000011.1"/>
</dbReference>
<protein>
    <recommendedName>
        <fullName evidence="4">PepSY domain-containing protein</fullName>
    </recommendedName>
</protein>
<keyword evidence="1" id="KW-0472">Membrane</keyword>
<evidence type="ECO:0008006" key="4">
    <source>
        <dbReference type="Google" id="ProtNLM"/>
    </source>
</evidence>
<dbReference type="Proteomes" id="UP001597452">
    <property type="component" value="Unassembled WGS sequence"/>
</dbReference>
<keyword evidence="1" id="KW-1133">Transmembrane helix</keyword>
<evidence type="ECO:0000313" key="2">
    <source>
        <dbReference type="EMBL" id="MFD2637978.1"/>
    </source>
</evidence>